<dbReference type="Pfam" id="PF00536">
    <property type="entry name" value="SAM_1"/>
    <property type="match status" value="1"/>
</dbReference>
<accession>E9GZS3</accession>
<dbReference type="EMBL" id="GL732578">
    <property type="protein sequence ID" value="EFX75055.1"/>
    <property type="molecule type" value="Genomic_DNA"/>
</dbReference>
<dbReference type="HOGENOM" id="CLU_2225859_0_0_1"/>
<proteinExistence type="predicted"/>
<keyword evidence="3" id="KW-1185">Reference proteome</keyword>
<protein>
    <recommendedName>
        <fullName evidence="1">SAM domain-containing protein</fullName>
    </recommendedName>
</protein>
<dbReference type="AlphaFoldDB" id="E9GZS3"/>
<reference evidence="2 3" key="1">
    <citation type="journal article" date="2011" name="Science">
        <title>The ecoresponsive genome of Daphnia pulex.</title>
        <authorList>
            <person name="Colbourne J.K."/>
            <person name="Pfrender M.E."/>
            <person name="Gilbert D."/>
            <person name="Thomas W.K."/>
            <person name="Tucker A."/>
            <person name="Oakley T.H."/>
            <person name="Tokishita S."/>
            <person name="Aerts A."/>
            <person name="Arnold G.J."/>
            <person name="Basu M.K."/>
            <person name="Bauer D.J."/>
            <person name="Caceres C.E."/>
            <person name="Carmel L."/>
            <person name="Casola C."/>
            <person name="Choi J.H."/>
            <person name="Detter J.C."/>
            <person name="Dong Q."/>
            <person name="Dusheyko S."/>
            <person name="Eads B.D."/>
            <person name="Frohlich T."/>
            <person name="Geiler-Samerotte K.A."/>
            <person name="Gerlach D."/>
            <person name="Hatcher P."/>
            <person name="Jogdeo S."/>
            <person name="Krijgsveld J."/>
            <person name="Kriventseva E.V."/>
            <person name="Kultz D."/>
            <person name="Laforsch C."/>
            <person name="Lindquist E."/>
            <person name="Lopez J."/>
            <person name="Manak J.R."/>
            <person name="Muller J."/>
            <person name="Pangilinan J."/>
            <person name="Patwardhan R.P."/>
            <person name="Pitluck S."/>
            <person name="Pritham E.J."/>
            <person name="Rechtsteiner A."/>
            <person name="Rho M."/>
            <person name="Rogozin I.B."/>
            <person name="Sakarya O."/>
            <person name="Salamov A."/>
            <person name="Schaack S."/>
            <person name="Shapiro H."/>
            <person name="Shiga Y."/>
            <person name="Skalitzky C."/>
            <person name="Smith Z."/>
            <person name="Souvorov A."/>
            <person name="Sung W."/>
            <person name="Tang Z."/>
            <person name="Tsuchiya D."/>
            <person name="Tu H."/>
            <person name="Vos H."/>
            <person name="Wang M."/>
            <person name="Wolf Y.I."/>
            <person name="Yamagata H."/>
            <person name="Yamada T."/>
            <person name="Ye Y."/>
            <person name="Shaw J.R."/>
            <person name="Andrews J."/>
            <person name="Crease T.J."/>
            <person name="Tang H."/>
            <person name="Lucas S.M."/>
            <person name="Robertson H.M."/>
            <person name="Bork P."/>
            <person name="Koonin E.V."/>
            <person name="Zdobnov E.M."/>
            <person name="Grigoriev I.V."/>
            <person name="Lynch M."/>
            <person name="Boore J.L."/>
        </authorList>
    </citation>
    <scope>NUCLEOTIDE SEQUENCE [LARGE SCALE GENOMIC DNA]</scope>
</reference>
<dbReference type="InterPro" id="IPR013761">
    <property type="entry name" value="SAM/pointed_sf"/>
</dbReference>
<name>E9GZS3_DAPPU</name>
<dbReference type="InterPro" id="IPR001660">
    <property type="entry name" value="SAM"/>
</dbReference>
<evidence type="ECO:0000259" key="1">
    <source>
        <dbReference type="Pfam" id="PF00536"/>
    </source>
</evidence>
<organism evidence="2 3">
    <name type="scientific">Daphnia pulex</name>
    <name type="common">Water flea</name>
    <dbReference type="NCBI Taxonomy" id="6669"/>
    <lineage>
        <taxon>Eukaryota</taxon>
        <taxon>Metazoa</taxon>
        <taxon>Ecdysozoa</taxon>
        <taxon>Arthropoda</taxon>
        <taxon>Crustacea</taxon>
        <taxon>Branchiopoda</taxon>
        <taxon>Diplostraca</taxon>
        <taxon>Cladocera</taxon>
        <taxon>Anomopoda</taxon>
        <taxon>Daphniidae</taxon>
        <taxon>Daphnia</taxon>
    </lineage>
</organism>
<dbReference type="KEGG" id="dpx:DAPPUDRAFT_251118"/>
<evidence type="ECO:0000313" key="2">
    <source>
        <dbReference type="EMBL" id="EFX75055.1"/>
    </source>
</evidence>
<dbReference type="OrthoDB" id="6338611at2759"/>
<sequence>MTIWVVPNLLDFLTKVESSYCPVVVLQEVTGGTTVEEEVMEEKEEVDEVIRFDRITSRQLTELLEDIGLKRHAAIFPENDIDLVMFQTLTDEALLTIGIFHLAQED</sequence>
<dbReference type="Gene3D" id="1.10.150.50">
    <property type="entry name" value="Transcription Factor, Ets-1"/>
    <property type="match status" value="1"/>
</dbReference>
<dbReference type="SUPFAM" id="SSF47769">
    <property type="entry name" value="SAM/Pointed domain"/>
    <property type="match status" value="1"/>
</dbReference>
<dbReference type="InParanoid" id="E9GZS3"/>
<gene>
    <name evidence="2" type="ORF">DAPPUDRAFT_251118</name>
</gene>
<evidence type="ECO:0000313" key="3">
    <source>
        <dbReference type="Proteomes" id="UP000000305"/>
    </source>
</evidence>
<dbReference type="Proteomes" id="UP000000305">
    <property type="component" value="Unassembled WGS sequence"/>
</dbReference>
<feature type="domain" description="SAM" evidence="1">
    <location>
        <begin position="56"/>
        <end position="100"/>
    </location>
</feature>